<feature type="domain" description="Ppx/GppA phosphatase N-terminal" evidence="1">
    <location>
        <begin position="38"/>
        <end position="308"/>
    </location>
</feature>
<dbReference type="PANTHER" id="PTHR30005">
    <property type="entry name" value="EXOPOLYPHOSPHATASE"/>
    <property type="match status" value="1"/>
</dbReference>
<name>A0A918R5T7_9SPHN</name>
<dbReference type="Proteomes" id="UP000634139">
    <property type="component" value="Unassembled WGS sequence"/>
</dbReference>
<dbReference type="AlphaFoldDB" id="A0A918R5T7"/>
<proteinExistence type="predicted"/>
<dbReference type="Gene3D" id="3.30.420.40">
    <property type="match status" value="1"/>
</dbReference>
<keyword evidence="3" id="KW-1185">Reference proteome</keyword>
<dbReference type="PANTHER" id="PTHR30005:SF0">
    <property type="entry name" value="RETROGRADE REGULATION PROTEIN 2"/>
    <property type="match status" value="1"/>
</dbReference>
<evidence type="ECO:0000313" key="2">
    <source>
        <dbReference type="EMBL" id="GGZ87222.1"/>
    </source>
</evidence>
<protein>
    <submittedName>
        <fullName evidence="2">Exopolyphosphatase</fullName>
    </submittedName>
</protein>
<dbReference type="Gene3D" id="3.30.420.150">
    <property type="entry name" value="Exopolyphosphatase. Domain 2"/>
    <property type="match status" value="1"/>
</dbReference>
<dbReference type="InterPro" id="IPR050273">
    <property type="entry name" value="GppA/Ppx_hydrolase"/>
</dbReference>
<dbReference type="GO" id="GO:0016462">
    <property type="term" value="F:pyrophosphatase activity"/>
    <property type="evidence" value="ECO:0007669"/>
    <property type="project" value="TreeGrafter"/>
</dbReference>
<evidence type="ECO:0000259" key="1">
    <source>
        <dbReference type="Pfam" id="PF02541"/>
    </source>
</evidence>
<dbReference type="InterPro" id="IPR003695">
    <property type="entry name" value="Ppx_GppA_N"/>
</dbReference>
<sequence>MSLRDRPASVAASAPRAIIDIGSNTVRLVIYGGPPRAPVVLHNEKVTARLGRGLAETGLIADKAAAQALAALARYAALLRIQGIKSVDAVATAAVRDAANGPELMERIRALGLKPRLLSGEEEALASAHGVQAAFPGAHGVVADLGGGSLELVHVDPTGCEHGASMPLGTLRLPALRSSGPAAFRAAVRRHLSAAGWAGSQQQPLYLVGGSWRALARVAMQRDRWPLDDPHGYELTAQSAAALVKALRANKPGKGPAGAGALAGVPAGRLAAMPDAAALLEVLLQELAPTRVVFSSWGLREGVLLAGLERTALQEPPLLAGIADFAAARGTPPPLARQVADWTAPAAGEPADEPLRIAATMLALASFRAEPNRRVTEALDWALHKRWIGASAQDRAMLAATALANAGKTDLPPVLLQLATPERLRQAVGWGLAIRLCRKFSLCAVEVLEKSELVRSAQGLHLSVTPDLAPLVTESVNKHRRNLAQWLSLPCP</sequence>
<reference evidence="2" key="1">
    <citation type="journal article" date="2014" name="Int. J. Syst. Evol. Microbiol.">
        <title>Complete genome sequence of Corynebacterium casei LMG S-19264T (=DSM 44701T), isolated from a smear-ripened cheese.</title>
        <authorList>
            <consortium name="US DOE Joint Genome Institute (JGI-PGF)"/>
            <person name="Walter F."/>
            <person name="Albersmeier A."/>
            <person name="Kalinowski J."/>
            <person name="Ruckert C."/>
        </authorList>
    </citation>
    <scope>NUCLEOTIDE SEQUENCE</scope>
    <source>
        <strain evidence="2">KCTC 32422</strain>
    </source>
</reference>
<dbReference type="EMBL" id="BMZD01000001">
    <property type="protein sequence ID" value="GGZ87222.1"/>
    <property type="molecule type" value="Genomic_DNA"/>
</dbReference>
<dbReference type="RefSeq" id="WP_189538594.1">
    <property type="nucleotide sequence ID" value="NZ_BMZD01000001.1"/>
</dbReference>
<accession>A0A918R5T7</accession>
<reference evidence="2" key="2">
    <citation type="submission" date="2020-09" db="EMBL/GenBank/DDBJ databases">
        <authorList>
            <person name="Sun Q."/>
            <person name="Kim S."/>
        </authorList>
    </citation>
    <scope>NUCLEOTIDE SEQUENCE</scope>
    <source>
        <strain evidence="2">KCTC 32422</strain>
    </source>
</reference>
<organism evidence="2 3">
    <name type="scientific">Novosphingobium arvoryzae</name>
    <dbReference type="NCBI Taxonomy" id="1256514"/>
    <lineage>
        <taxon>Bacteria</taxon>
        <taxon>Pseudomonadati</taxon>
        <taxon>Pseudomonadota</taxon>
        <taxon>Alphaproteobacteria</taxon>
        <taxon>Sphingomonadales</taxon>
        <taxon>Sphingomonadaceae</taxon>
        <taxon>Novosphingobium</taxon>
    </lineage>
</organism>
<dbReference type="Pfam" id="PF02541">
    <property type="entry name" value="Ppx-GppA"/>
    <property type="match status" value="1"/>
</dbReference>
<dbReference type="CDD" id="cd24052">
    <property type="entry name" value="ASKHA_NBD_HpPPX-GppA-like"/>
    <property type="match status" value="1"/>
</dbReference>
<evidence type="ECO:0000313" key="3">
    <source>
        <dbReference type="Proteomes" id="UP000634139"/>
    </source>
</evidence>
<comment type="caution">
    <text evidence="2">The sequence shown here is derived from an EMBL/GenBank/DDBJ whole genome shotgun (WGS) entry which is preliminary data.</text>
</comment>
<dbReference type="SUPFAM" id="SSF53067">
    <property type="entry name" value="Actin-like ATPase domain"/>
    <property type="match status" value="2"/>
</dbReference>
<dbReference type="Gene3D" id="1.10.3210.10">
    <property type="entry name" value="Hypothetical protein af1432"/>
    <property type="match status" value="1"/>
</dbReference>
<gene>
    <name evidence="2" type="ORF">GCM10011617_02370</name>
</gene>
<dbReference type="InterPro" id="IPR043129">
    <property type="entry name" value="ATPase_NBD"/>
</dbReference>